<dbReference type="STRING" id="266809.PM03_12560"/>
<evidence type="ECO:0000313" key="3">
    <source>
        <dbReference type="Proteomes" id="UP000051298"/>
    </source>
</evidence>
<sequence length="101" mass="11207">MFAVVVTFEIKPEAVAAFTDLVCHNAETSELLEPGCHQFDVCTDPGRPNEVMLYELYSDAASFDAHRASPHYHVFTAAIEDMVRQKTVQTYVNVRQGGAEA</sequence>
<dbReference type="InterPro" id="IPR007138">
    <property type="entry name" value="ABM_dom"/>
</dbReference>
<dbReference type="Pfam" id="PF03992">
    <property type="entry name" value="ABM"/>
    <property type="match status" value="1"/>
</dbReference>
<reference evidence="2 3" key="1">
    <citation type="submission" date="2015-09" db="EMBL/GenBank/DDBJ databases">
        <authorList>
            <consortium name="Swine Surveillance"/>
        </authorList>
    </citation>
    <scope>NUCLEOTIDE SEQUENCE [LARGE SCALE GENOMIC DNA]</scope>
    <source>
        <strain evidence="2 3">CECT 5294</strain>
    </source>
</reference>
<dbReference type="RefSeq" id="WP_038007014.1">
    <property type="nucleotide sequence ID" value="NZ_CP107618.1"/>
</dbReference>
<dbReference type="InterPro" id="IPR050744">
    <property type="entry name" value="AI-2_Isomerase_LsrG"/>
</dbReference>
<accession>A0A0P1F102</accession>
<proteinExistence type="predicted"/>
<dbReference type="GO" id="GO:0003824">
    <property type="term" value="F:catalytic activity"/>
    <property type="evidence" value="ECO:0007669"/>
    <property type="project" value="TreeGrafter"/>
</dbReference>
<dbReference type="PANTHER" id="PTHR33336:SF3">
    <property type="entry name" value="ABM DOMAIN-CONTAINING PROTEIN"/>
    <property type="match status" value="1"/>
</dbReference>
<protein>
    <submittedName>
        <fullName evidence="2">Autoinducer-2 (AI-2) modifying protein LsrG</fullName>
    </submittedName>
</protein>
<gene>
    <name evidence="2" type="ORF">THS5294_02575</name>
</gene>
<dbReference type="AlphaFoldDB" id="A0A0P1F102"/>
<name>A0A0P1F102_9RHOB</name>
<evidence type="ECO:0000313" key="2">
    <source>
        <dbReference type="EMBL" id="CUH61272.1"/>
    </source>
</evidence>
<dbReference type="EMBL" id="CYRX01000031">
    <property type="protein sequence ID" value="CUH61272.1"/>
    <property type="molecule type" value="Genomic_DNA"/>
</dbReference>
<dbReference type="Proteomes" id="UP000051298">
    <property type="component" value="Unassembled WGS sequence"/>
</dbReference>
<dbReference type="SUPFAM" id="SSF54909">
    <property type="entry name" value="Dimeric alpha+beta barrel"/>
    <property type="match status" value="1"/>
</dbReference>
<organism evidence="2 3">
    <name type="scientific">Thalassobacter stenotrophicus</name>
    <dbReference type="NCBI Taxonomy" id="266809"/>
    <lineage>
        <taxon>Bacteria</taxon>
        <taxon>Pseudomonadati</taxon>
        <taxon>Pseudomonadota</taxon>
        <taxon>Alphaproteobacteria</taxon>
        <taxon>Rhodobacterales</taxon>
        <taxon>Roseobacteraceae</taxon>
        <taxon>Thalassobacter</taxon>
    </lineage>
</organism>
<dbReference type="eggNOG" id="COG1359">
    <property type="taxonomic scope" value="Bacteria"/>
</dbReference>
<feature type="domain" description="ABM" evidence="1">
    <location>
        <begin position="2"/>
        <end position="92"/>
    </location>
</feature>
<dbReference type="Gene3D" id="3.30.70.100">
    <property type="match status" value="1"/>
</dbReference>
<evidence type="ECO:0000259" key="1">
    <source>
        <dbReference type="PROSITE" id="PS51725"/>
    </source>
</evidence>
<dbReference type="PANTHER" id="PTHR33336">
    <property type="entry name" value="QUINOL MONOOXYGENASE YGIN-RELATED"/>
    <property type="match status" value="1"/>
</dbReference>
<dbReference type="InterPro" id="IPR011008">
    <property type="entry name" value="Dimeric_a/b-barrel"/>
</dbReference>
<dbReference type="PROSITE" id="PS51725">
    <property type="entry name" value="ABM"/>
    <property type="match status" value="1"/>
</dbReference>